<name>A0AAV7HX15_COTGL</name>
<evidence type="ECO:0000313" key="1">
    <source>
        <dbReference type="EMBL" id="KAH0535911.1"/>
    </source>
</evidence>
<dbReference type="AlphaFoldDB" id="A0AAV7HX15"/>
<accession>A0AAV7HX15</accession>
<dbReference type="Proteomes" id="UP000826195">
    <property type="component" value="Unassembled WGS sequence"/>
</dbReference>
<protein>
    <submittedName>
        <fullName evidence="1">Uncharacterized protein</fullName>
    </submittedName>
</protein>
<keyword evidence="2" id="KW-1185">Reference proteome</keyword>
<organism evidence="1 2">
    <name type="scientific">Cotesia glomerata</name>
    <name type="common">Lepidopteran parasitic wasp</name>
    <name type="synonym">Apanteles glomeratus</name>
    <dbReference type="NCBI Taxonomy" id="32391"/>
    <lineage>
        <taxon>Eukaryota</taxon>
        <taxon>Metazoa</taxon>
        <taxon>Ecdysozoa</taxon>
        <taxon>Arthropoda</taxon>
        <taxon>Hexapoda</taxon>
        <taxon>Insecta</taxon>
        <taxon>Pterygota</taxon>
        <taxon>Neoptera</taxon>
        <taxon>Endopterygota</taxon>
        <taxon>Hymenoptera</taxon>
        <taxon>Apocrita</taxon>
        <taxon>Ichneumonoidea</taxon>
        <taxon>Braconidae</taxon>
        <taxon>Microgastrinae</taxon>
        <taxon>Cotesia</taxon>
    </lineage>
</organism>
<evidence type="ECO:0000313" key="2">
    <source>
        <dbReference type="Proteomes" id="UP000826195"/>
    </source>
</evidence>
<sequence length="71" mass="8006">MDMQEDCWEHVGLLQDVSGSGQPTPPDLNPAFLCNQQQTRYQLRSPTDGSTYAMYSLRDISISANIRERGD</sequence>
<comment type="caution">
    <text evidence="1">The sequence shown here is derived from an EMBL/GenBank/DDBJ whole genome shotgun (WGS) entry which is preliminary data.</text>
</comment>
<reference evidence="1 2" key="1">
    <citation type="journal article" date="2021" name="J. Hered.">
        <title>A chromosome-level genome assembly of the parasitoid wasp, Cotesia glomerata (Hymenoptera: Braconidae).</title>
        <authorList>
            <person name="Pinto B.J."/>
            <person name="Weis J.J."/>
            <person name="Gamble T."/>
            <person name="Ode P.J."/>
            <person name="Paul R."/>
            <person name="Zaspel J.M."/>
        </authorList>
    </citation>
    <scope>NUCLEOTIDE SEQUENCE [LARGE SCALE GENOMIC DNA]</scope>
    <source>
        <strain evidence="1">CgM1</strain>
    </source>
</reference>
<proteinExistence type="predicted"/>
<dbReference type="EMBL" id="JAHXZJ010002982">
    <property type="protein sequence ID" value="KAH0535911.1"/>
    <property type="molecule type" value="Genomic_DNA"/>
</dbReference>
<gene>
    <name evidence="1" type="ORF">KQX54_020020</name>
</gene>